<evidence type="ECO:0008006" key="3">
    <source>
        <dbReference type="Google" id="ProtNLM"/>
    </source>
</evidence>
<comment type="caution">
    <text evidence="1">The sequence shown here is derived from an EMBL/GenBank/DDBJ whole genome shotgun (WGS) entry which is preliminary data.</text>
</comment>
<gene>
    <name evidence="1" type="ORF">EHQ58_03520</name>
</gene>
<evidence type="ECO:0000313" key="1">
    <source>
        <dbReference type="EMBL" id="TGL62283.1"/>
    </source>
</evidence>
<dbReference type="RefSeq" id="WP_135622038.1">
    <property type="nucleotide sequence ID" value="NZ_RQGD01000010.1"/>
</dbReference>
<keyword evidence="2" id="KW-1185">Reference proteome</keyword>
<dbReference type="AlphaFoldDB" id="A0A4R9KBR9"/>
<proteinExistence type="predicted"/>
<organism evidence="1 2">
    <name type="scientific">Leptospira ognonensis</name>
    <dbReference type="NCBI Taxonomy" id="2484945"/>
    <lineage>
        <taxon>Bacteria</taxon>
        <taxon>Pseudomonadati</taxon>
        <taxon>Spirochaetota</taxon>
        <taxon>Spirochaetia</taxon>
        <taxon>Leptospirales</taxon>
        <taxon>Leptospiraceae</taxon>
        <taxon>Leptospira</taxon>
    </lineage>
</organism>
<name>A0A4R9KBR9_9LEPT</name>
<dbReference type="EMBL" id="RQGD01000010">
    <property type="protein sequence ID" value="TGL62283.1"/>
    <property type="molecule type" value="Genomic_DNA"/>
</dbReference>
<protein>
    <recommendedName>
        <fullName evidence="3">Cys-rich protein</fullName>
    </recommendedName>
</protein>
<reference evidence="1" key="1">
    <citation type="journal article" date="2019" name="PLoS Negl. Trop. Dis.">
        <title>Revisiting the worldwide diversity of Leptospira species in the environment.</title>
        <authorList>
            <person name="Vincent A.T."/>
            <person name="Schiettekatte O."/>
            <person name="Bourhy P."/>
            <person name="Veyrier F.J."/>
            <person name="Picardeau M."/>
        </authorList>
    </citation>
    <scope>NUCLEOTIDE SEQUENCE [LARGE SCALE GENOMIC DNA]</scope>
    <source>
        <strain evidence="1">201702476</strain>
    </source>
</reference>
<evidence type="ECO:0000313" key="2">
    <source>
        <dbReference type="Proteomes" id="UP000297693"/>
    </source>
</evidence>
<dbReference type="OrthoDB" id="9948827at2"/>
<accession>A0A4R9KBR9</accession>
<sequence length="78" mass="8240">MKTTQIFLLLGITIFMLGNCGGGGMTAPDPKRMSCEKSCSVVAEKAVKKCTDEKKSADVCKTAGTLAESKCVDECMAQ</sequence>
<dbReference type="Proteomes" id="UP000297693">
    <property type="component" value="Unassembled WGS sequence"/>
</dbReference>